<feature type="compositionally biased region" description="Basic residues" evidence="1">
    <location>
        <begin position="125"/>
        <end position="134"/>
    </location>
</feature>
<dbReference type="Proteomes" id="UP001206483">
    <property type="component" value="Unassembled WGS sequence"/>
</dbReference>
<reference evidence="2 3" key="1">
    <citation type="submission" date="2022-06" db="EMBL/GenBank/DDBJ databases">
        <title>Sequencing the genomes of 1000 actinobacteria strains.</title>
        <authorList>
            <person name="Klenk H.-P."/>
        </authorList>
    </citation>
    <scope>NUCLEOTIDE SEQUENCE [LARGE SCALE GENOMIC DNA]</scope>
    <source>
        <strain evidence="2 3">DSM 41656</strain>
    </source>
</reference>
<proteinExistence type="predicted"/>
<organism evidence="2 3">
    <name type="scientific">Kitasatospora paracochleata</name>
    <dbReference type="NCBI Taxonomy" id="58354"/>
    <lineage>
        <taxon>Bacteria</taxon>
        <taxon>Bacillati</taxon>
        <taxon>Actinomycetota</taxon>
        <taxon>Actinomycetes</taxon>
        <taxon>Kitasatosporales</taxon>
        <taxon>Streptomycetaceae</taxon>
        <taxon>Kitasatospora</taxon>
    </lineage>
</organism>
<protein>
    <submittedName>
        <fullName evidence="2">Uncharacterized protein</fullName>
    </submittedName>
</protein>
<evidence type="ECO:0000256" key="1">
    <source>
        <dbReference type="SAM" id="MobiDB-lite"/>
    </source>
</evidence>
<evidence type="ECO:0000313" key="2">
    <source>
        <dbReference type="EMBL" id="MCP2314003.1"/>
    </source>
</evidence>
<keyword evidence="3" id="KW-1185">Reference proteome</keyword>
<feature type="compositionally biased region" description="Polar residues" evidence="1">
    <location>
        <begin position="156"/>
        <end position="166"/>
    </location>
</feature>
<dbReference type="EMBL" id="JAMZDX010000008">
    <property type="protein sequence ID" value="MCP2314003.1"/>
    <property type="molecule type" value="Genomic_DNA"/>
</dbReference>
<sequence>MPTAAALSPAGRPVPTEPTPTRPVNRGTALPRPETSRIGRHHVPVGDTQHRPAMPPRYRRDRPGPGDTRTRGVRARRRGFLHVRHRRRRAARGVSGVRLGRRTGRHRLRGRAGRERHHPRRRGWVRAGRRRRTTSNRTAGFAQAEGPRGPMPWPSSKAQQEASSRTPVLDVDRRAARTHRCSPPVTSRRAASWSAGTRAVLASGSSGLEGDIAGHVRPGAPAWSPRPASHRCTPGGSPVVFLCPMVTQALGAFSQLNSRHTRRPAG</sequence>
<gene>
    <name evidence="2" type="ORF">FHR36_007202</name>
</gene>
<feature type="region of interest" description="Disordered" evidence="1">
    <location>
        <begin position="1"/>
        <end position="72"/>
    </location>
</feature>
<comment type="caution">
    <text evidence="2">The sequence shown here is derived from an EMBL/GenBank/DDBJ whole genome shotgun (WGS) entry which is preliminary data.</text>
</comment>
<evidence type="ECO:0000313" key="3">
    <source>
        <dbReference type="Proteomes" id="UP001206483"/>
    </source>
</evidence>
<accession>A0ABT1J976</accession>
<name>A0ABT1J976_9ACTN</name>
<feature type="compositionally biased region" description="Basic and acidic residues" evidence="1">
    <location>
        <begin position="61"/>
        <end position="70"/>
    </location>
</feature>
<feature type="region of interest" description="Disordered" evidence="1">
    <location>
        <begin position="125"/>
        <end position="168"/>
    </location>
</feature>